<sequence length="92" mass="10604">MVGDIQKTYLDFYLNVYMATNQLGWVQFSVASCPMSHFCSKWRKITTFPGKQDVVLLEYELIFYAFQETDNSVCHLTPANLNNEEKARILAG</sequence>
<comment type="caution">
    <text evidence="1">The sequence shown here is derived from an EMBL/GenBank/DDBJ whole genome shotgun (WGS) entry which is preliminary data.</text>
</comment>
<organism evidence="1 2">
    <name type="scientific">Portunus trituberculatus</name>
    <name type="common">Swimming crab</name>
    <name type="synonym">Neptunus trituberculatus</name>
    <dbReference type="NCBI Taxonomy" id="210409"/>
    <lineage>
        <taxon>Eukaryota</taxon>
        <taxon>Metazoa</taxon>
        <taxon>Ecdysozoa</taxon>
        <taxon>Arthropoda</taxon>
        <taxon>Crustacea</taxon>
        <taxon>Multicrustacea</taxon>
        <taxon>Malacostraca</taxon>
        <taxon>Eumalacostraca</taxon>
        <taxon>Eucarida</taxon>
        <taxon>Decapoda</taxon>
        <taxon>Pleocyemata</taxon>
        <taxon>Brachyura</taxon>
        <taxon>Eubrachyura</taxon>
        <taxon>Portunoidea</taxon>
        <taxon>Portunidae</taxon>
        <taxon>Portuninae</taxon>
        <taxon>Portunus</taxon>
    </lineage>
</organism>
<dbReference type="AlphaFoldDB" id="A0A5B7DN57"/>
<gene>
    <name evidence="1" type="ORF">E2C01_015906</name>
</gene>
<dbReference type="PROSITE" id="PS51257">
    <property type="entry name" value="PROKAR_LIPOPROTEIN"/>
    <property type="match status" value="1"/>
</dbReference>
<dbReference type="Proteomes" id="UP000324222">
    <property type="component" value="Unassembled WGS sequence"/>
</dbReference>
<keyword evidence="2" id="KW-1185">Reference proteome</keyword>
<accession>A0A5B7DN57</accession>
<reference evidence="1 2" key="1">
    <citation type="submission" date="2019-05" db="EMBL/GenBank/DDBJ databases">
        <title>Another draft genome of Portunus trituberculatus and its Hox gene families provides insights of decapod evolution.</title>
        <authorList>
            <person name="Jeong J.-H."/>
            <person name="Song I."/>
            <person name="Kim S."/>
            <person name="Choi T."/>
            <person name="Kim D."/>
            <person name="Ryu S."/>
            <person name="Kim W."/>
        </authorList>
    </citation>
    <scope>NUCLEOTIDE SEQUENCE [LARGE SCALE GENOMIC DNA]</scope>
    <source>
        <tissue evidence="1">Muscle</tissue>
    </source>
</reference>
<name>A0A5B7DN57_PORTR</name>
<evidence type="ECO:0000313" key="2">
    <source>
        <dbReference type="Proteomes" id="UP000324222"/>
    </source>
</evidence>
<evidence type="ECO:0000313" key="1">
    <source>
        <dbReference type="EMBL" id="MPC22878.1"/>
    </source>
</evidence>
<protein>
    <submittedName>
        <fullName evidence="1">Uncharacterized protein</fullName>
    </submittedName>
</protein>
<dbReference type="EMBL" id="VSRR010001137">
    <property type="protein sequence ID" value="MPC22878.1"/>
    <property type="molecule type" value="Genomic_DNA"/>
</dbReference>
<proteinExistence type="predicted"/>